<comment type="pathway">
    <text evidence="1 7">Cell wall biogenesis; peptidoglycan biosynthesis.</text>
</comment>
<feature type="domain" description="L,D-TPase catalytic" evidence="8">
    <location>
        <begin position="50"/>
        <end position="192"/>
    </location>
</feature>
<keyword evidence="6 7" id="KW-0961">Cell wall biogenesis/degradation</keyword>
<evidence type="ECO:0000313" key="10">
    <source>
        <dbReference type="Proteomes" id="UP000798808"/>
    </source>
</evidence>
<gene>
    <name evidence="9" type="ORF">E1163_26760</name>
</gene>
<dbReference type="Proteomes" id="UP000798808">
    <property type="component" value="Unassembled WGS sequence"/>
</dbReference>
<organism evidence="9 10">
    <name type="scientific">Fulvivirga kasyanovii</name>
    <dbReference type="NCBI Taxonomy" id="396812"/>
    <lineage>
        <taxon>Bacteria</taxon>
        <taxon>Pseudomonadati</taxon>
        <taxon>Bacteroidota</taxon>
        <taxon>Cytophagia</taxon>
        <taxon>Cytophagales</taxon>
        <taxon>Fulvivirgaceae</taxon>
        <taxon>Fulvivirga</taxon>
    </lineage>
</organism>
<dbReference type="Pfam" id="PF03734">
    <property type="entry name" value="YkuD"/>
    <property type="match status" value="1"/>
</dbReference>
<feature type="active site" description="Proton donor/acceptor" evidence="7">
    <location>
        <position position="148"/>
    </location>
</feature>
<evidence type="ECO:0000256" key="2">
    <source>
        <dbReference type="ARBA" id="ARBA00005992"/>
    </source>
</evidence>
<sequence>MALRVSLKFAILLLIVFLQCSSASRYDDYLNYSIQLDQLVDSLKIKKKDLKILIDKSDYKLTLYTEAAKVKEYPVVFGGDPVEDKLMEGDERTPEGVFSIRGFYPHKSWSKFLWIDYPTKDSWSKHKKAIAEGRIPKGAKIGGEIGIHGVPSGYDHAIDNKMNWTLGCISLKNKDVDEIYRYVYESMPVTIVK</sequence>
<dbReference type="Gene3D" id="2.40.440.10">
    <property type="entry name" value="L,D-transpeptidase catalytic domain-like"/>
    <property type="match status" value="1"/>
</dbReference>
<dbReference type="InterPro" id="IPR038063">
    <property type="entry name" value="Transpep_catalytic_dom"/>
</dbReference>
<protein>
    <recommendedName>
        <fullName evidence="8">L,D-TPase catalytic domain-containing protein</fullName>
    </recommendedName>
</protein>
<dbReference type="RefSeq" id="WP_155176265.1">
    <property type="nucleotide sequence ID" value="NZ_BAAAFL010000029.1"/>
</dbReference>
<accession>A0ABW9RXA2</accession>
<feature type="active site" description="Nucleophile" evidence="7">
    <location>
        <position position="168"/>
    </location>
</feature>
<dbReference type="SUPFAM" id="SSF141523">
    <property type="entry name" value="L,D-transpeptidase catalytic domain-like"/>
    <property type="match status" value="1"/>
</dbReference>
<dbReference type="EMBL" id="SMLW01000668">
    <property type="protein sequence ID" value="MTI28588.1"/>
    <property type="molecule type" value="Genomic_DNA"/>
</dbReference>
<dbReference type="PANTHER" id="PTHR36699">
    <property type="entry name" value="LD-TRANSPEPTIDASE"/>
    <property type="match status" value="1"/>
</dbReference>
<dbReference type="CDD" id="cd16913">
    <property type="entry name" value="YkuD_like"/>
    <property type="match status" value="1"/>
</dbReference>
<dbReference type="PROSITE" id="PS52029">
    <property type="entry name" value="LD_TPASE"/>
    <property type="match status" value="1"/>
</dbReference>
<comment type="similarity">
    <text evidence="2">Belongs to the YkuD family.</text>
</comment>
<dbReference type="InterPro" id="IPR005490">
    <property type="entry name" value="LD_TPept_cat_dom"/>
</dbReference>
<reference evidence="9 10" key="1">
    <citation type="submission" date="2019-02" db="EMBL/GenBank/DDBJ databases">
        <authorList>
            <person name="Goldberg S.R."/>
            <person name="Haltli B.A."/>
            <person name="Correa H."/>
            <person name="Russell K.G."/>
        </authorList>
    </citation>
    <scope>NUCLEOTIDE SEQUENCE [LARGE SCALE GENOMIC DNA]</scope>
    <source>
        <strain evidence="9 10">JCM 16186</strain>
    </source>
</reference>
<evidence type="ECO:0000256" key="7">
    <source>
        <dbReference type="PROSITE-ProRule" id="PRU01373"/>
    </source>
</evidence>
<name>A0ABW9RXA2_9BACT</name>
<dbReference type="PANTHER" id="PTHR36699:SF1">
    <property type="entry name" value="L,D-TRANSPEPTIDASE YAFK-RELATED"/>
    <property type="match status" value="1"/>
</dbReference>
<proteinExistence type="inferred from homology"/>
<evidence type="ECO:0000256" key="4">
    <source>
        <dbReference type="ARBA" id="ARBA00022960"/>
    </source>
</evidence>
<evidence type="ECO:0000256" key="3">
    <source>
        <dbReference type="ARBA" id="ARBA00022679"/>
    </source>
</evidence>
<evidence type="ECO:0000256" key="1">
    <source>
        <dbReference type="ARBA" id="ARBA00004752"/>
    </source>
</evidence>
<evidence type="ECO:0000256" key="6">
    <source>
        <dbReference type="ARBA" id="ARBA00023316"/>
    </source>
</evidence>
<keyword evidence="4 7" id="KW-0133">Cell shape</keyword>
<keyword evidence="5 7" id="KW-0573">Peptidoglycan synthesis</keyword>
<evidence type="ECO:0000313" key="9">
    <source>
        <dbReference type="EMBL" id="MTI28588.1"/>
    </source>
</evidence>
<evidence type="ECO:0000256" key="5">
    <source>
        <dbReference type="ARBA" id="ARBA00022984"/>
    </source>
</evidence>
<evidence type="ECO:0000259" key="8">
    <source>
        <dbReference type="PROSITE" id="PS52029"/>
    </source>
</evidence>
<comment type="caution">
    <text evidence="9">The sequence shown here is derived from an EMBL/GenBank/DDBJ whole genome shotgun (WGS) entry which is preliminary data.</text>
</comment>
<keyword evidence="10" id="KW-1185">Reference proteome</keyword>
<keyword evidence="3" id="KW-0808">Transferase</keyword>